<sequence length="178" mass="19398">MWGHLKAFHQDVVTAETFERKSQRKRGKKAQSEEKDEDSVGGLSGSEWHELIRIVQEGQQIKEESDDRSDTSTPTQPYVKRNRGINNNPAASTASANISYLQSIASSANSIGHIINQQNNDEKEVYSSTGIGRGAIAEATVSEGRIQTLDRDATGHGAGPPTAFDNREEEATNAIGCR</sequence>
<feature type="compositionally biased region" description="Basic and acidic residues" evidence="1">
    <location>
        <begin position="60"/>
        <end position="70"/>
    </location>
</feature>
<reference evidence="3" key="1">
    <citation type="submission" date="2016-11" db="UniProtKB">
        <authorList>
            <consortium name="WormBaseParasite"/>
        </authorList>
    </citation>
    <scope>IDENTIFICATION</scope>
</reference>
<dbReference type="Proteomes" id="UP000095287">
    <property type="component" value="Unplaced"/>
</dbReference>
<evidence type="ECO:0000313" key="2">
    <source>
        <dbReference type="Proteomes" id="UP000095287"/>
    </source>
</evidence>
<evidence type="ECO:0000256" key="1">
    <source>
        <dbReference type="SAM" id="MobiDB-lite"/>
    </source>
</evidence>
<feature type="region of interest" description="Disordered" evidence="1">
    <location>
        <begin position="17"/>
        <end position="91"/>
    </location>
</feature>
<dbReference type="WBParaSite" id="L893_g25443.t1">
    <property type="protein sequence ID" value="L893_g25443.t1"/>
    <property type="gene ID" value="L893_g25443"/>
</dbReference>
<keyword evidence="2" id="KW-1185">Reference proteome</keyword>
<name>A0A1I7ZDU0_9BILA</name>
<feature type="region of interest" description="Disordered" evidence="1">
    <location>
        <begin position="147"/>
        <end position="178"/>
    </location>
</feature>
<organism evidence="2 3">
    <name type="scientific">Steinernema glaseri</name>
    <dbReference type="NCBI Taxonomy" id="37863"/>
    <lineage>
        <taxon>Eukaryota</taxon>
        <taxon>Metazoa</taxon>
        <taxon>Ecdysozoa</taxon>
        <taxon>Nematoda</taxon>
        <taxon>Chromadorea</taxon>
        <taxon>Rhabditida</taxon>
        <taxon>Tylenchina</taxon>
        <taxon>Panagrolaimomorpha</taxon>
        <taxon>Strongyloidoidea</taxon>
        <taxon>Steinernematidae</taxon>
        <taxon>Steinernema</taxon>
    </lineage>
</organism>
<dbReference type="AlphaFoldDB" id="A0A1I7ZDU0"/>
<protein>
    <submittedName>
        <fullName evidence="3">BED-type domain-containing protein</fullName>
    </submittedName>
</protein>
<proteinExistence type="predicted"/>
<accession>A0A1I7ZDU0</accession>
<evidence type="ECO:0000313" key="3">
    <source>
        <dbReference type="WBParaSite" id="L893_g25443.t1"/>
    </source>
</evidence>